<proteinExistence type="predicted"/>
<keyword evidence="1" id="KW-0732">Signal</keyword>
<sequence length="114" mass="12354">MKLLLAIVAAASANALVGESSVFADEKAPCFCCTFSITCCAACECIKHCTKEEFAFVQGQKSIGLAYWQTQYPDHDVYNCVSCAKCLKDGEECDVCEVGTKCPAEVYKGLPEFL</sequence>
<keyword evidence="3" id="KW-1185">Reference proteome</keyword>
<evidence type="ECO:0000313" key="2">
    <source>
        <dbReference type="EMBL" id="CAG5104851.1"/>
    </source>
</evidence>
<organism evidence="2 3">
    <name type="scientific">Oikopleura dioica</name>
    <name type="common">Tunicate</name>
    <dbReference type="NCBI Taxonomy" id="34765"/>
    <lineage>
        <taxon>Eukaryota</taxon>
        <taxon>Metazoa</taxon>
        <taxon>Chordata</taxon>
        <taxon>Tunicata</taxon>
        <taxon>Appendicularia</taxon>
        <taxon>Copelata</taxon>
        <taxon>Oikopleuridae</taxon>
        <taxon>Oikopleura</taxon>
    </lineage>
</organism>
<accession>A0ABN7SXL6</accession>
<evidence type="ECO:0000256" key="1">
    <source>
        <dbReference type="SAM" id="SignalP"/>
    </source>
</evidence>
<evidence type="ECO:0000313" key="3">
    <source>
        <dbReference type="Proteomes" id="UP001158576"/>
    </source>
</evidence>
<dbReference type="Proteomes" id="UP001158576">
    <property type="component" value="Chromosome 1"/>
</dbReference>
<name>A0ABN7SXL6_OIKDI</name>
<protein>
    <submittedName>
        <fullName evidence="2">Oidioi.mRNA.OKI2018_I69.chr1.g1603.t1.cds</fullName>
    </submittedName>
</protein>
<reference evidence="2 3" key="1">
    <citation type="submission" date="2021-04" db="EMBL/GenBank/DDBJ databases">
        <authorList>
            <person name="Bliznina A."/>
        </authorList>
    </citation>
    <scope>NUCLEOTIDE SEQUENCE [LARGE SCALE GENOMIC DNA]</scope>
</reference>
<feature type="signal peptide" evidence="1">
    <location>
        <begin position="1"/>
        <end position="15"/>
    </location>
</feature>
<feature type="chain" id="PRO_5046609057" evidence="1">
    <location>
        <begin position="16"/>
        <end position="114"/>
    </location>
</feature>
<dbReference type="EMBL" id="OU015566">
    <property type="protein sequence ID" value="CAG5104851.1"/>
    <property type="molecule type" value="Genomic_DNA"/>
</dbReference>
<gene>
    <name evidence="2" type="ORF">OKIOD_LOCUS10368</name>
</gene>